<dbReference type="STRING" id="272557.APE_0085a"/>
<dbReference type="GeneID" id="4525197"/>
<dbReference type="RefSeq" id="WP_010865477.1">
    <property type="nucleotide sequence ID" value="NC_000854.2"/>
</dbReference>
<gene>
    <name evidence="1" type="ordered locus">APE_0085a</name>
</gene>
<protein>
    <submittedName>
        <fullName evidence="1">Uncharacterized protein</fullName>
    </submittedName>
</protein>
<dbReference type="AlphaFoldDB" id="Q05E92"/>
<name>Q05E92_AERPE</name>
<proteinExistence type="predicted"/>
<dbReference type="EMBL" id="BA000002">
    <property type="protein sequence ID" value="BAF34709.1"/>
    <property type="molecule type" value="Genomic_DNA"/>
</dbReference>
<evidence type="ECO:0000313" key="2">
    <source>
        <dbReference type="Proteomes" id="UP000002518"/>
    </source>
</evidence>
<dbReference type="EnsemblBacteria" id="BAF34709">
    <property type="protein sequence ID" value="BAF34709"/>
    <property type="gene ID" value="APE_0085a"/>
</dbReference>
<dbReference type="Proteomes" id="UP000002518">
    <property type="component" value="Chromosome"/>
</dbReference>
<keyword evidence="2" id="KW-1185">Reference proteome</keyword>
<dbReference type="InterPro" id="IPR036249">
    <property type="entry name" value="Thioredoxin-like_sf"/>
</dbReference>
<sequence>MLKPGDKLPPLTGRSINGSYIRLTSEHLPPGGAVIVVSTSESRLKPFERLQDEFYRLKSSILAIVPGRPPAKSRLRSLGKLTIIYDPGLEYLTMIGLARRSFLKISRVKDAVIIVDDSLRVKAIFMGSKFENLALRALEVLRENLGSG</sequence>
<dbReference type="SUPFAM" id="SSF52833">
    <property type="entry name" value="Thioredoxin-like"/>
    <property type="match status" value="1"/>
</dbReference>
<evidence type="ECO:0000313" key="1">
    <source>
        <dbReference type="EMBL" id="BAF34709.1"/>
    </source>
</evidence>
<reference evidence="1 2" key="1">
    <citation type="journal article" date="1999" name="DNA Res.">
        <title>Complete genome sequence of an aerobic hyper-thermophilic crenarchaeon, Aeropyrum pernix K1.</title>
        <authorList>
            <person name="Kawarabayasi Y."/>
            <person name="Hino Y."/>
            <person name="Horikawa H."/>
            <person name="Yamazaki S."/>
            <person name="Haikawa Y."/>
            <person name="Jin-no K."/>
            <person name="Takahashi M."/>
            <person name="Sekine M."/>
            <person name="Baba S."/>
            <person name="Ankai A."/>
            <person name="Kosugi H."/>
            <person name="Hosoyama A."/>
            <person name="Fukui S."/>
            <person name="Nagai Y."/>
            <person name="Nishijima K."/>
            <person name="Nakazawa H."/>
            <person name="Takamiya M."/>
            <person name="Masuda S."/>
            <person name="Funahashi T."/>
            <person name="Tanaka T."/>
            <person name="Kudoh Y."/>
            <person name="Yamazaki J."/>
            <person name="Kushida N."/>
            <person name="Oguchi A."/>
            <person name="Aoki K."/>
            <person name="Kubota K."/>
            <person name="Nakamura Y."/>
            <person name="Nomura N."/>
            <person name="Sako Y."/>
            <person name="Kikuchi H."/>
        </authorList>
    </citation>
    <scope>NUCLEOTIDE SEQUENCE [LARGE SCALE GENOMIC DNA]</scope>
    <source>
        <strain evidence="2">ATCC 700893 / DSM 11879 / JCM 9820 / NBRC 100138 / K1</strain>
    </source>
</reference>
<accession>Q05E92</accession>
<dbReference type="KEGG" id="ape:APE_0085a"/>
<organism evidence="1 2">
    <name type="scientific">Aeropyrum pernix (strain ATCC 700893 / DSM 11879 / JCM 9820 / NBRC 100138 / K1)</name>
    <dbReference type="NCBI Taxonomy" id="272557"/>
    <lineage>
        <taxon>Archaea</taxon>
        <taxon>Thermoproteota</taxon>
        <taxon>Thermoprotei</taxon>
        <taxon>Desulfurococcales</taxon>
        <taxon>Desulfurococcaceae</taxon>
        <taxon>Aeropyrum</taxon>
    </lineage>
</organism>